<evidence type="ECO:0000256" key="4">
    <source>
        <dbReference type="ARBA" id="ARBA00022771"/>
    </source>
</evidence>
<evidence type="ECO:0000256" key="8">
    <source>
        <dbReference type="ARBA" id="ARBA00037948"/>
    </source>
</evidence>
<gene>
    <name evidence="15" type="primary">Scrt1-L3</name>
    <name evidence="15" type="ORF">Hamer_G016693</name>
</gene>
<evidence type="ECO:0000256" key="1">
    <source>
        <dbReference type="ARBA" id="ARBA00004123"/>
    </source>
</evidence>
<dbReference type="InterPro" id="IPR050527">
    <property type="entry name" value="Snail/Krueppel_Znf"/>
</dbReference>
<evidence type="ECO:0000259" key="14">
    <source>
        <dbReference type="PROSITE" id="PS50157"/>
    </source>
</evidence>
<dbReference type="FunFam" id="3.30.160.60:FF:000207">
    <property type="entry name" value="zinc finger protein SNAI2"/>
    <property type="match status" value="1"/>
</dbReference>
<dbReference type="GO" id="GO:0060562">
    <property type="term" value="P:epithelial tube morphogenesis"/>
    <property type="evidence" value="ECO:0007669"/>
    <property type="project" value="UniProtKB-ARBA"/>
</dbReference>
<evidence type="ECO:0000256" key="7">
    <source>
        <dbReference type="ARBA" id="ARBA00023242"/>
    </source>
</evidence>
<sequence>MSASIVEHILVDYLVGSRPPEHVLLEHVLLSTSSWSTSSWSTSSWSTSFWSTSFWSTSSWSTSSWSTSSWITSSWSTSSWSTSSGARPPGSRPPGARPPGARPPGARLLGTRPPGAGYVADGRGYSPPGPVALPLTPSPDAHGRALTPTESLSGLSPGGLVSLAPLCPQYDARQEPLEEPINLTTRPPALYDRPPEDLSTAHAILDLSTARVAEYSPPHTPPSPHTHEYHPLPHPHPSPQPAPPPYHLHSGDNNSSLERQTEHNPNKPCTVAYTYEAFFVSDGRSKRRGSEGTEKPRYTCSECGKHYATSSNLSRHKQTHRDLDSGNARRCHVCGKAYVSMPALAMHVLTHNLTHRCGVCGKAFSRPWLLQGHMRSHTGEKPFGCAHCGKSFADRSNLRAHMQTHSQLKNFRCKRCNKSFALKSYLNKHYESACFKDMPLPSSSPDPLEMDTT</sequence>
<feature type="region of interest" description="Disordered" evidence="13">
    <location>
        <begin position="77"/>
        <end position="156"/>
    </location>
</feature>
<evidence type="ECO:0000256" key="3">
    <source>
        <dbReference type="ARBA" id="ARBA00022737"/>
    </source>
</evidence>
<dbReference type="FunFam" id="3.30.160.60:FF:000043">
    <property type="entry name" value="Scratch family zinc finger 2"/>
    <property type="match status" value="1"/>
</dbReference>
<comment type="similarity">
    <text evidence="8">Belongs to the snail C2H2-type zinc-finger protein family.</text>
</comment>
<dbReference type="PANTHER" id="PTHR24388">
    <property type="entry name" value="ZINC FINGER PROTEIN"/>
    <property type="match status" value="1"/>
</dbReference>
<evidence type="ECO:0000256" key="6">
    <source>
        <dbReference type="ARBA" id="ARBA00023125"/>
    </source>
</evidence>
<keyword evidence="5" id="KW-0862">Zinc</keyword>
<dbReference type="FunFam" id="3.30.160.60:FF:000169">
    <property type="entry name" value="transcriptional repressor scratch 2"/>
    <property type="match status" value="1"/>
</dbReference>
<evidence type="ECO:0000313" key="15">
    <source>
        <dbReference type="EMBL" id="KAG7177404.1"/>
    </source>
</evidence>
<evidence type="ECO:0000256" key="12">
    <source>
        <dbReference type="PROSITE-ProRule" id="PRU00042"/>
    </source>
</evidence>
<feature type="compositionally biased region" description="Pro residues" evidence="13">
    <location>
        <begin position="90"/>
        <end position="102"/>
    </location>
</feature>
<evidence type="ECO:0000256" key="10">
    <source>
        <dbReference type="ARBA" id="ARBA00071743"/>
    </source>
</evidence>
<feature type="domain" description="C2H2-type" evidence="14">
    <location>
        <begin position="383"/>
        <end position="410"/>
    </location>
</feature>
<keyword evidence="6" id="KW-0238">DNA-binding</keyword>
<reference evidence="15" key="1">
    <citation type="journal article" date="2021" name="Sci. Adv.">
        <title>The American lobster genome reveals insights on longevity, neural, and immune adaptations.</title>
        <authorList>
            <person name="Polinski J.M."/>
            <person name="Zimin A.V."/>
            <person name="Clark K.F."/>
            <person name="Kohn A.B."/>
            <person name="Sadowski N."/>
            <person name="Timp W."/>
            <person name="Ptitsyn A."/>
            <person name="Khanna P."/>
            <person name="Romanova D.Y."/>
            <person name="Williams P."/>
            <person name="Greenwood S.J."/>
            <person name="Moroz L.L."/>
            <person name="Walt D.R."/>
            <person name="Bodnar A.G."/>
        </authorList>
    </citation>
    <scope>NUCLEOTIDE SEQUENCE</scope>
    <source>
        <strain evidence="15">GMGI-L3</strain>
    </source>
</reference>
<evidence type="ECO:0000256" key="11">
    <source>
        <dbReference type="ARBA" id="ARBA00083685"/>
    </source>
</evidence>
<dbReference type="GO" id="GO:0000978">
    <property type="term" value="F:RNA polymerase II cis-regulatory region sequence-specific DNA binding"/>
    <property type="evidence" value="ECO:0007669"/>
    <property type="project" value="TreeGrafter"/>
</dbReference>
<dbReference type="Pfam" id="PF13912">
    <property type="entry name" value="zf-C2H2_6"/>
    <property type="match status" value="1"/>
</dbReference>
<feature type="domain" description="C2H2-type" evidence="14">
    <location>
        <begin position="298"/>
        <end position="325"/>
    </location>
</feature>
<dbReference type="AlphaFoldDB" id="A0A8J5TKF6"/>
<evidence type="ECO:0000256" key="9">
    <source>
        <dbReference type="ARBA" id="ARBA00064979"/>
    </source>
</evidence>
<feature type="domain" description="C2H2-type" evidence="14">
    <location>
        <begin position="329"/>
        <end position="351"/>
    </location>
</feature>
<evidence type="ECO:0000313" key="16">
    <source>
        <dbReference type="Proteomes" id="UP000747542"/>
    </source>
</evidence>
<keyword evidence="7" id="KW-0539">Nucleus</keyword>
<feature type="region of interest" description="Disordered" evidence="13">
    <location>
        <begin position="214"/>
        <end position="268"/>
    </location>
</feature>
<dbReference type="PANTHER" id="PTHR24388:SF60">
    <property type="entry name" value="TRANSCRIPTIONAL REPRESSOR SCRATCH 1"/>
    <property type="match status" value="1"/>
</dbReference>
<comment type="subcellular location">
    <subcellularLocation>
        <location evidence="1">Nucleus</location>
    </subcellularLocation>
</comment>
<dbReference type="EMBL" id="JAHLQT010002318">
    <property type="protein sequence ID" value="KAG7177404.1"/>
    <property type="molecule type" value="Genomic_DNA"/>
</dbReference>
<dbReference type="Pfam" id="PF00096">
    <property type="entry name" value="zf-C2H2"/>
    <property type="match status" value="4"/>
</dbReference>
<dbReference type="Proteomes" id="UP000747542">
    <property type="component" value="Unassembled WGS sequence"/>
</dbReference>
<dbReference type="PROSITE" id="PS50157">
    <property type="entry name" value="ZINC_FINGER_C2H2_2"/>
    <property type="match status" value="5"/>
</dbReference>
<accession>A0A8J5TKF6</accession>
<comment type="caution">
    <text evidence="15">The sequence shown here is derived from an EMBL/GenBank/DDBJ whole genome shotgun (WGS) entry which is preliminary data.</text>
</comment>
<keyword evidence="3" id="KW-0677">Repeat</keyword>
<comment type="subunit">
    <text evidence="9">Interacts (via SNAG domain) with LIMD1 (via LIM domains), WTIP (via LIM domains) and AJUBA (via LIM domains).</text>
</comment>
<protein>
    <recommendedName>
        <fullName evidence="10">Transcriptional repressor scratch 1</fullName>
    </recommendedName>
    <alternativeName>
        <fullName evidence="11">Scratch homolog 1 zinc finger protein</fullName>
    </alternativeName>
</protein>
<dbReference type="FunFam" id="3.30.160.60:FF:000706">
    <property type="entry name" value="Zinc finger protein"/>
    <property type="match status" value="1"/>
</dbReference>
<name>A0A8J5TKF6_HOMAM</name>
<dbReference type="SMART" id="SM00355">
    <property type="entry name" value="ZnF_C2H2"/>
    <property type="match status" value="5"/>
</dbReference>
<evidence type="ECO:0000256" key="2">
    <source>
        <dbReference type="ARBA" id="ARBA00022723"/>
    </source>
</evidence>
<feature type="domain" description="C2H2-type" evidence="14">
    <location>
        <begin position="355"/>
        <end position="382"/>
    </location>
</feature>
<dbReference type="GO" id="GO:0008270">
    <property type="term" value="F:zinc ion binding"/>
    <property type="evidence" value="ECO:0007669"/>
    <property type="project" value="UniProtKB-KW"/>
</dbReference>
<proteinExistence type="inferred from homology"/>
<feature type="domain" description="C2H2-type" evidence="14">
    <location>
        <begin position="411"/>
        <end position="439"/>
    </location>
</feature>
<dbReference type="SUPFAM" id="SSF57667">
    <property type="entry name" value="beta-beta-alpha zinc fingers"/>
    <property type="match status" value="3"/>
</dbReference>
<keyword evidence="4 12" id="KW-0863">Zinc-finger</keyword>
<dbReference type="PROSITE" id="PS00028">
    <property type="entry name" value="ZINC_FINGER_C2H2_1"/>
    <property type="match status" value="3"/>
</dbReference>
<evidence type="ECO:0000256" key="13">
    <source>
        <dbReference type="SAM" id="MobiDB-lite"/>
    </source>
</evidence>
<dbReference type="InterPro" id="IPR036236">
    <property type="entry name" value="Znf_C2H2_sf"/>
</dbReference>
<dbReference type="GO" id="GO:2000177">
    <property type="term" value="P:regulation of neural precursor cell proliferation"/>
    <property type="evidence" value="ECO:0007669"/>
    <property type="project" value="UniProtKB-ARBA"/>
</dbReference>
<dbReference type="GO" id="GO:0005634">
    <property type="term" value="C:nucleus"/>
    <property type="evidence" value="ECO:0007669"/>
    <property type="project" value="UniProtKB-SubCell"/>
</dbReference>
<dbReference type="GO" id="GO:0055059">
    <property type="term" value="P:asymmetric neuroblast division"/>
    <property type="evidence" value="ECO:0007669"/>
    <property type="project" value="UniProtKB-ARBA"/>
</dbReference>
<keyword evidence="16" id="KW-1185">Reference proteome</keyword>
<keyword evidence="2" id="KW-0479">Metal-binding</keyword>
<dbReference type="Gene3D" id="3.30.160.60">
    <property type="entry name" value="Classic Zinc Finger"/>
    <property type="match status" value="4"/>
</dbReference>
<dbReference type="GO" id="GO:0000981">
    <property type="term" value="F:DNA-binding transcription factor activity, RNA polymerase II-specific"/>
    <property type="evidence" value="ECO:0007669"/>
    <property type="project" value="TreeGrafter"/>
</dbReference>
<dbReference type="InterPro" id="IPR013087">
    <property type="entry name" value="Znf_C2H2_type"/>
</dbReference>
<organism evidence="15 16">
    <name type="scientific">Homarus americanus</name>
    <name type="common">American lobster</name>
    <dbReference type="NCBI Taxonomy" id="6706"/>
    <lineage>
        <taxon>Eukaryota</taxon>
        <taxon>Metazoa</taxon>
        <taxon>Ecdysozoa</taxon>
        <taxon>Arthropoda</taxon>
        <taxon>Crustacea</taxon>
        <taxon>Multicrustacea</taxon>
        <taxon>Malacostraca</taxon>
        <taxon>Eumalacostraca</taxon>
        <taxon>Eucarida</taxon>
        <taxon>Decapoda</taxon>
        <taxon>Pleocyemata</taxon>
        <taxon>Astacidea</taxon>
        <taxon>Nephropoidea</taxon>
        <taxon>Nephropidae</taxon>
        <taxon>Homarus</taxon>
    </lineage>
</organism>
<feature type="compositionally biased region" description="Pro residues" evidence="13">
    <location>
        <begin position="232"/>
        <end position="246"/>
    </location>
</feature>
<feature type="compositionally biased region" description="Low complexity" evidence="13">
    <location>
        <begin position="77"/>
        <end position="89"/>
    </location>
</feature>
<evidence type="ECO:0000256" key="5">
    <source>
        <dbReference type="ARBA" id="ARBA00022833"/>
    </source>
</evidence>